<keyword evidence="3" id="KW-1185">Reference proteome</keyword>
<evidence type="ECO:0000313" key="2">
    <source>
        <dbReference type="EMBL" id="VDN42644.1"/>
    </source>
</evidence>
<organism evidence="4">
    <name type="scientific">Gongylonema pulchrum</name>
    <dbReference type="NCBI Taxonomy" id="637853"/>
    <lineage>
        <taxon>Eukaryota</taxon>
        <taxon>Metazoa</taxon>
        <taxon>Ecdysozoa</taxon>
        <taxon>Nematoda</taxon>
        <taxon>Chromadorea</taxon>
        <taxon>Rhabditida</taxon>
        <taxon>Spirurina</taxon>
        <taxon>Spiruromorpha</taxon>
        <taxon>Spiruroidea</taxon>
        <taxon>Gongylonematidae</taxon>
        <taxon>Gongylonema</taxon>
    </lineage>
</organism>
<feature type="compositionally biased region" description="Basic and acidic residues" evidence="1">
    <location>
        <begin position="76"/>
        <end position="86"/>
    </location>
</feature>
<accession>A0A183ETJ5</accession>
<dbReference type="WBParaSite" id="GPUH_0002431601-mRNA-1">
    <property type="protein sequence ID" value="GPUH_0002431601-mRNA-1"/>
    <property type="gene ID" value="GPUH_0002431601"/>
</dbReference>
<name>A0A183ETJ5_9BILA</name>
<dbReference type="AlphaFoldDB" id="A0A183ETJ5"/>
<evidence type="ECO:0000313" key="4">
    <source>
        <dbReference type="WBParaSite" id="GPUH_0002431601-mRNA-1"/>
    </source>
</evidence>
<dbReference type="OrthoDB" id="6499973at2759"/>
<reference evidence="2 3" key="2">
    <citation type="submission" date="2018-11" db="EMBL/GenBank/DDBJ databases">
        <authorList>
            <consortium name="Pathogen Informatics"/>
        </authorList>
    </citation>
    <scope>NUCLEOTIDE SEQUENCE [LARGE SCALE GENOMIC DNA]</scope>
</reference>
<protein>
    <submittedName>
        <fullName evidence="2 4">Uncharacterized protein</fullName>
    </submittedName>
</protein>
<feature type="compositionally biased region" description="Polar residues" evidence="1">
    <location>
        <begin position="111"/>
        <end position="128"/>
    </location>
</feature>
<feature type="region of interest" description="Disordered" evidence="1">
    <location>
        <begin position="76"/>
        <end position="143"/>
    </location>
</feature>
<sequence>MGFGLIYLPSIVTVGYYFEKKRSIATGMAVAGSGVGTPLTTAAMENEKRVAKTDEEMPLKPPVVIRKDVDVAEELKKDGSASERIRLQRSSRQRNAVSECETRRENEDDSSLQIPLSPITENSPSSYDSQREQGIGASSSTRARKNTNTRYGIFWLC</sequence>
<dbReference type="EMBL" id="UYRT01100651">
    <property type="protein sequence ID" value="VDN42644.1"/>
    <property type="molecule type" value="Genomic_DNA"/>
</dbReference>
<evidence type="ECO:0000256" key="1">
    <source>
        <dbReference type="SAM" id="MobiDB-lite"/>
    </source>
</evidence>
<evidence type="ECO:0000313" key="3">
    <source>
        <dbReference type="Proteomes" id="UP000271098"/>
    </source>
</evidence>
<proteinExistence type="predicted"/>
<gene>
    <name evidence="2" type="ORF">GPUH_LOCUS24288</name>
</gene>
<dbReference type="Proteomes" id="UP000271098">
    <property type="component" value="Unassembled WGS sequence"/>
</dbReference>
<reference evidence="4" key="1">
    <citation type="submission" date="2016-06" db="UniProtKB">
        <authorList>
            <consortium name="WormBaseParasite"/>
        </authorList>
    </citation>
    <scope>IDENTIFICATION</scope>
</reference>